<accession>A0AB35U3W1</accession>
<keyword evidence="2" id="KW-0732">Signal</keyword>
<dbReference type="AlphaFoldDB" id="A0AB35U3W1"/>
<sequence length="250" mass="26480">MHTRIQIIMAAACISALCGCKSTASSPSPSAVPSVSPSSSAAAVSPTPAPSAFPSQTAVSSSLIKSWSSKEIADGGTHVLSTPVITDVSASDDQITIQWQPVTNASQYDISWGRADFLTSDPSFTFSTDESTWPNDMVGSDPIHIHIGATNDQNQDSAYTDVEIQASTGTITFAFYDYDNKDVKVGQASVDTSFPAGVQTFTVYGNTVCVGPLQVTQAPDDWSFRGNFSFATEPIQPDQNNTVSIFVTKQ</sequence>
<feature type="chain" id="PRO_5044256232" evidence="2">
    <location>
        <begin position="25"/>
        <end position="250"/>
    </location>
</feature>
<dbReference type="EMBL" id="JALBUR010000045">
    <property type="protein sequence ID" value="MDX8420537.1"/>
    <property type="molecule type" value="Genomic_DNA"/>
</dbReference>
<dbReference type="Proteomes" id="UP001286174">
    <property type="component" value="Unassembled WGS sequence"/>
</dbReference>
<feature type="signal peptide" evidence="2">
    <location>
        <begin position="1"/>
        <end position="24"/>
    </location>
</feature>
<dbReference type="RefSeq" id="WP_370596660.1">
    <property type="nucleotide sequence ID" value="NZ_JALBUR010000045.1"/>
</dbReference>
<evidence type="ECO:0000313" key="4">
    <source>
        <dbReference type="Proteomes" id="UP001286174"/>
    </source>
</evidence>
<gene>
    <name evidence="3" type="ORF">MOZ60_10620</name>
</gene>
<keyword evidence="4" id="KW-1185">Reference proteome</keyword>
<dbReference type="PROSITE" id="PS51257">
    <property type="entry name" value="PROKAR_LIPOPROTEIN"/>
    <property type="match status" value="1"/>
</dbReference>
<evidence type="ECO:0000256" key="2">
    <source>
        <dbReference type="SAM" id="SignalP"/>
    </source>
</evidence>
<name>A0AB35U3W1_9FIRM</name>
<evidence type="ECO:0000256" key="1">
    <source>
        <dbReference type="SAM" id="MobiDB-lite"/>
    </source>
</evidence>
<organism evidence="3 4">
    <name type="scientific">Grylomicrobium aquisgranensis</name>
    <dbReference type="NCBI Taxonomy" id="2926318"/>
    <lineage>
        <taxon>Bacteria</taxon>
        <taxon>Bacillati</taxon>
        <taxon>Bacillota</taxon>
        <taxon>Erysipelotrichia</taxon>
        <taxon>Erysipelotrichales</taxon>
        <taxon>Erysipelotrichaceae</taxon>
        <taxon>Grylomicrobium</taxon>
    </lineage>
</organism>
<feature type="region of interest" description="Disordered" evidence="1">
    <location>
        <begin position="29"/>
        <end position="55"/>
    </location>
</feature>
<reference evidence="3 4" key="1">
    <citation type="submission" date="2022-03" db="EMBL/GenBank/DDBJ databases">
        <title>Novel taxa within the pig intestine.</title>
        <authorList>
            <person name="Wylensek D."/>
            <person name="Bishof K."/>
            <person name="Afrizal A."/>
            <person name="Clavel T."/>
        </authorList>
    </citation>
    <scope>NUCLEOTIDE SEQUENCE [LARGE SCALE GENOMIC DNA]</scope>
    <source>
        <strain evidence="3 4">CLA-KB-P133</strain>
    </source>
</reference>
<protein>
    <submittedName>
        <fullName evidence="3">Uncharacterized protein</fullName>
    </submittedName>
</protein>
<proteinExistence type="predicted"/>
<comment type="caution">
    <text evidence="3">The sequence shown here is derived from an EMBL/GenBank/DDBJ whole genome shotgun (WGS) entry which is preliminary data.</text>
</comment>
<evidence type="ECO:0000313" key="3">
    <source>
        <dbReference type="EMBL" id="MDX8420537.1"/>
    </source>
</evidence>